<gene>
    <name evidence="2" type="ORF">A2934_04920</name>
</gene>
<dbReference type="Pfam" id="PF09527">
    <property type="entry name" value="ATPase_gene1"/>
    <property type="match status" value="1"/>
</dbReference>
<keyword evidence="1" id="KW-0812">Transmembrane</keyword>
<accession>A0A1G2L2A1</accession>
<sequence length="76" mass="8342">METHSEKKNEGFSLVGYALHVGFAICTIVLVCVAGGIWLDRYFGTLPLFLLSGVVLSLIASAYEVLRIIKSIQIKK</sequence>
<feature type="transmembrane region" description="Helical" evidence="1">
    <location>
        <begin position="12"/>
        <end position="39"/>
    </location>
</feature>
<keyword evidence="1" id="KW-0472">Membrane</keyword>
<evidence type="ECO:0008006" key="4">
    <source>
        <dbReference type="Google" id="ProtNLM"/>
    </source>
</evidence>
<dbReference type="Proteomes" id="UP000177982">
    <property type="component" value="Unassembled WGS sequence"/>
</dbReference>
<keyword evidence="1" id="KW-1133">Transmembrane helix</keyword>
<feature type="transmembrane region" description="Helical" evidence="1">
    <location>
        <begin position="45"/>
        <end position="66"/>
    </location>
</feature>
<organism evidence="2 3">
    <name type="scientific">Candidatus Sungbacteria bacterium RIFCSPLOWO2_01_FULL_47_10</name>
    <dbReference type="NCBI Taxonomy" id="1802276"/>
    <lineage>
        <taxon>Bacteria</taxon>
        <taxon>Candidatus Sungiibacteriota</taxon>
    </lineage>
</organism>
<evidence type="ECO:0000313" key="2">
    <source>
        <dbReference type="EMBL" id="OHA05837.1"/>
    </source>
</evidence>
<comment type="caution">
    <text evidence="2">The sequence shown here is derived from an EMBL/GenBank/DDBJ whole genome shotgun (WGS) entry which is preliminary data.</text>
</comment>
<name>A0A1G2L2A1_9BACT</name>
<evidence type="ECO:0000313" key="3">
    <source>
        <dbReference type="Proteomes" id="UP000177982"/>
    </source>
</evidence>
<protein>
    <recommendedName>
        <fullName evidence="4">F0F1-ATPase subunit</fullName>
    </recommendedName>
</protein>
<dbReference type="InterPro" id="IPR032820">
    <property type="entry name" value="ATPase_put"/>
</dbReference>
<evidence type="ECO:0000256" key="1">
    <source>
        <dbReference type="SAM" id="Phobius"/>
    </source>
</evidence>
<reference evidence="2 3" key="1">
    <citation type="journal article" date="2016" name="Nat. Commun.">
        <title>Thousands of microbial genomes shed light on interconnected biogeochemical processes in an aquifer system.</title>
        <authorList>
            <person name="Anantharaman K."/>
            <person name="Brown C.T."/>
            <person name="Hug L.A."/>
            <person name="Sharon I."/>
            <person name="Castelle C.J."/>
            <person name="Probst A.J."/>
            <person name="Thomas B.C."/>
            <person name="Singh A."/>
            <person name="Wilkins M.J."/>
            <person name="Karaoz U."/>
            <person name="Brodie E.L."/>
            <person name="Williams K.H."/>
            <person name="Hubbard S.S."/>
            <person name="Banfield J.F."/>
        </authorList>
    </citation>
    <scope>NUCLEOTIDE SEQUENCE [LARGE SCALE GENOMIC DNA]</scope>
</reference>
<dbReference type="AlphaFoldDB" id="A0A1G2L2A1"/>
<proteinExistence type="predicted"/>
<dbReference type="EMBL" id="MHQO01000042">
    <property type="protein sequence ID" value="OHA05837.1"/>
    <property type="molecule type" value="Genomic_DNA"/>
</dbReference>